<dbReference type="PIRSF" id="PIRSF000948">
    <property type="entry name" value="Sphingomy_PDE"/>
    <property type="match status" value="1"/>
</dbReference>
<keyword evidence="11" id="KW-1015">Disulfide bond</keyword>
<feature type="binding site" evidence="10">
    <location>
        <position position="392"/>
    </location>
    <ligand>
        <name>Zn(2+)</name>
        <dbReference type="ChEBI" id="CHEBI:29105"/>
        <label>2</label>
    </ligand>
</feature>
<dbReference type="EC" id="3.1.4.12" evidence="9"/>
<evidence type="ECO:0000256" key="3">
    <source>
        <dbReference type="ARBA" id="ARBA00022525"/>
    </source>
</evidence>
<dbReference type="GO" id="GO:0005615">
    <property type="term" value="C:extracellular space"/>
    <property type="evidence" value="ECO:0007669"/>
    <property type="project" value="TreeGrafter"/>
</dbReference>
<evidence type="ECO:0000256" key="10">
    <source>
        <dbReference type="PIRSR" id="PIRSR000948-1"/>
    </source>
</evidence>
<dbReference type="Proteomes" id="UP000887540">
    <property type="component" value="Unplaced"/>
</dbReference>
<evidence type="ECO:0000256" key="4">
    <source>
        <dbReference type="ARBA" id="ARBA00022723"/>
    </source>
</evidence>
<dbReference type="AlphaFoldDB" id="A0A914C4M2"/>
<feature type="domain" description="Calcineurin-like phosphoesterase" evidence="12">
    <location>
        <begin position="152"/>
        <end position="428"/>
    </location>
</feature>
<organism evidence="14 15">
    <name type="scientific">Acrobeloides nanus</name>
    <dbReference type="NCBI Taxonomy" id="290746"/>
    <lineage>
        <taxon>Eukaryota</taxon>
        <taxon>Metazoa</taxon>
        <taxon>Ecdysozoa</taxon>
        <taxon>Nematoda</taxon>
        <taxon>Chromadorea</taxon>
        <taxon>Rhabditida</taxon>
        <taxon>Tylenchina</taxon>
        <taxon>Cephalobomorpha</taxon>
        <taxon>Cephaloboidea</taxon>
        <taxon>Cephalobidae</taxon>
        <taxon>Acrobeloides</taxon>
    </lineage>
</organism>
<dbReference type="InterPro" id="IPR045473">
    <property type="entry name" value="ASM_C"/>
</dbReference>
<dbReference type="GO" id="GO:0046513">
    <property type="term" value="P:ceramide biosynthetic process"/>
    <property type="evidence" value="ECO:0007669"/>
    <property type="project" value="TreeGrafter"/>
</dbReference>
<evidence type="ECO:0000256" key="2">
    <source>
        <dbReference type="ARBA" id="ARBA00008234"/>
    </source>
</evidence>
<evidence type="ECO:0000259" key="13">
    <source>
        <dbReference type="Pfam" id="PF19272"/>
    </source>
</evidence>
<reference evidence="15" key="1">
    <citation type="submission" date="2022-11" db="UniProtKB">
        <authorList>
            <consortium name="WormBaseParasite"/>
        </authorList>
    </citation>
    <scope>IDENTIFICATION</scope>
</reference>
<dbReference type="GO" id="GO:0006685">
    <property type="term" value="P:sphingomyelin catabolic process"/>
    <property type="evidence" value="ECO:0007669"/>
    <property type="project" value="UniProtKB-UniRule"/>
</dbReference>
<comment type="catalytic activity">
    <reaction evidence="9">
        <text>a sphingomyelin + H2O = phosphocholine + an N-acylsphing-4-enine + H(+)</text>
        <dbReference type="Rhea" id="RHEA:19253"/>
        <dbReference type="ChEBI" id="CHEBI:15377"/>
        <dbReference type="ChEBI" id="CHEBI:15378"/>
        <dbReference type="ChEBI" id="CHEBI:17636"/>
        <dbReference type="ChEBI" id="CHEBI:52639"/>
        <dbReference type="ChEBI" id="CHEBI:295975"/>
        <dbReference type="EC" id="3.1.4.12"/>
    </reaction>
</comment>
<keyword evidence="4 10" id="KW-0479">Metal-binding</keyword>
<feature type="binding site" evidence="10">
    <location>
        <position position="425"/>
    </location>
    <ligand>
        <name>Zn(2+)</name>
        <dbReference type="ChEBI" id="CHEBI:29105"/>
        <label>2</label>
    </ligand>
</feature>
<keyword evidence="7 10" id="KW-0862">Zinc</keyword>
<dbReference type="GO" id="GO:0061750">
    <property type="term" value="F:acid sphingomyelin phosphodiesterase activity"/>
    <property type="evidence" value="ECO:0007669"/>
    <property type="project" value="TreeGrafter"/>
</dbReference>
<dbReference type="GO" id="GO:0016020">
    <property type="term" value="C:membrane"/>
    <property type="evidence" value="ECO:0007669"/>
    <property type="project" value="GOC"/>
</dbReference>
<dbReference type="PANTHER" id="PTHR10340">
    <property type="entry name" value="SPHINGOMYELIN PHOSPHODIESTERASE"/>
    <property type="match status" value="1"/>
</dbReference>
<dbReference type="InterPro" id="IPR004843">
    <property type="entry name" value="Calcineurin-like_PHP"/>
</dbReference>
<feature type="binding site" evidence="10">
    <location>
        <position position="283"/>
    </location>
    <ligand>
        <name>Zn(2+)</name>
        <dbReference type="ChEBI" id="CHEBI:29105"/>
        <label>2</label>
    </ligand>
</feature>
<dbReference type="GO" id="GO:0046872">
    <property type="term" value="F:metal ion binding"/>
    <property type="evidence" value="ECO:0007669"/>
    <property type="project" value="UniProtKB-KW"/>
</dbReference>
<feature type="binding site" evidence="10">
    <location>
        <position position="427"/>
    </location>
    <ligand>
        <name>Zn(2+)</name>
        <dbReference type="ChEBI" id="CHEBI:29105"/>
        <label>1</label>
    </ligand>
</feature>
<feature type="disulfide bond" evidence="11">
    <location>
        <begin position="352"/>
        <end position="399"/>
    </location>
</feature>
<evidence type="ECO:0000256" key="5">
    <source>
        <dbReference type="ARBA" id="ARBA00022729"/>
    </source>
</evidence>
<proteinExistence type="inferred from homology"/>
<dbReference type="WBParaSite" id="ACRNAN_Path_281.g1059.t3">
    <property type="protein sequence ID" value="ACRNAN_Path_281.g1059.t3"/>
    <property type="gene ID" value="ACRNAN_Path_281.g1059"/>
</dbReference>
<dbReference type="Pfam" id="PF00149">
    <property type="entry name" value="Metallophos"/>
    <property type="match status" value="1"/>
</dbReference>
<feature type="binding site" evidence="10">
    <location>
        <position position="243"/>
    </location>
    <ligand>
        <name>Zn(2+)</name>
        <dbReference type="ChEBI" id="CHEBI:29105"/>
        <label>1</label>
    </ligand>
</feature>
<keyword evidence="5" id="KW-0732">Signal</keyword>
<dbReference type="PANTHER" id="PTHR10340:SF54">
    <property type="entry name" value="SPHINGOMYELIN PHOSPHODIESTERASE 2"/>
    <property type="match status" value="1"/>
</dbReference>
<feature type="disulfide bond" evidence="11">
    <location>
        <begin position="174"/>
        <end position="186"/>
    </location>
</feature>
<evidence type="ECO:0000313" key="15">
    <source>
        <dbReference type="WBParaSite" id="ACRNAN_Path_281.g1059.t3"/>
    </source>
</evidence>
<dbReference type="GO" id="GO:0016798">
    <property type="term" value="F:hydrolase activity, acting on glycosyl bonds"/>
    <property type="evidence" value="ECO:0007669"/>
    <property type="project" value="UniProtKB-KW"/>
</dbReference>
<feature type="disulfide bond" evidence="11">
    <location>
        <begin position="187"/>
        <end position="215"/>
    </location>
</feature>
<dbReference type="GO" id="GO:0005764">
    <property type="term" value="C:lysosome"/>
    <property type="evidence" value="ECO:0007669"/>
    <property type="project" value="TreeGrafter"/>
</dbReference>
<evidence type="ECO:0000256" key="7">
    <source>
        <dbReference type="ARBA" id="ARBA00022833"/>
    </source>
</evidence>
<comment type="similarity">
    <text evidence="2 9">Belongs to the acid sphingomyelinase family.</text>
</comment>
<keyword evidence="8" id="KW-0325">Glycoprotein</keyword>
<feature type="binding site" evidence="10">
    <location>
        <position position="243"/>
    </location>
    <ligand>
        <name>Zn(2+)</name>
        <dbReference type="ChEBI" id="CHEBI:29105"/>
        <label>2</label>
    </ligand>
</feature>
<dbReference type="InterPro" id="IPR029052">
    <property type="entry name" value="Metallo-depent_PP-like"/>
</dbReference>
<dbReference type="Pfam" id="PF19272">
    <property type="entry name" value="ASMase_C"/>
    <property type="match status" value="1"/>
</dbReference>
<sequence length="578" mass="66723">MAAQNASEDDIKQFAINVCIVINFQPEYACKMLGNSLWGEAWFMLQRTTYGSELICGSFINNCGPDYNPIDEPWQVEIPGNKPPVQPWPNPKGEAWFMLQRTTYGSELICGSFVNNCGPDYNPIDEPWQVEIPGNKPPVQPWPNPKPNSPTLRVLHLSDIHIDRWYTVGSEADCSNGLPMNTYIYCCRNYTDNSDTYIRDFIKVPAGKWGSPYRCDIPFITFDNAMKHIANNEKFDYILMTGDLSNHAVWDYTKEAHFDNINNITAVLKNYFPNTLIIQAIGNHEAVPCDSMAPHTMEQYDTRGPQAIYNLLSKSWINWLPYSIEENMQYRASYSFRPFEGIKYISINSIYCSRDNFYLYINLTDPDYTLQWLVQELNDSESRGEKVHIIGHISSGASCLKAWSQNYYKIVNRYESTIAAQFFGHTHQDEFEIYYENMDPNGRPTSMVYMTPSLTTSSYNFPAYRIYTIDGNYSGSSWTVLDIENYYANITEANLNDQEPIWRLEYTAKSTYKMPDLSPTSWDNLTKNFLQENELFESFYKFYDRQQKDPSSCDATCKMSLVCALRTAESKAGKKYCL</sequence>
<feature type="disulfide bond" evidence="11">
    <location>
        <begin position="553"/>
        <end position="557"/>
    </location>
</feature>
<dbReference type="CDD" id="cd00842">
    <property type="entry name" value="MPP_ASMase"/>
    <property type="match status" value="1"/>
</dbReference>
<evidence type="ECO:0000256" key="8">
    <source>
        <dbReference type="ARBA" id="ARBA00023180"/>
    </source>
</evidence>
<feature type="domain" description="Sphingomyelin phosphodiesterase C-terminal" evidence="13">
    <location>
        <begin position="453"/>
        <end position="567"/>
    </location>
</feature>
<feature type="binding site" evidence="10">
    <location>
        <position position="161"/>
    </location>
    <ligand>
        <name>Zn(2+)</name>
        <dbReference type="ChEBI" id="CHEBI:29105"/>
        <label>1</label>
    </ligand>
</feature>
<dbReference type="InterPro" id="IPR011160">
    <property type="entry name" value="Sphingomy_PDE"/>
</dbReference>
<evidence type="ECO:0000259" key="12">
    <source>
        <dbReference type="Pfam" id="PF00149"/>
    </source>
</evidence>
<feature type="binding site" evidence="10">
    <location>
        <position position="159"/>
    </location>
    <ligand>
        <name>Zn(2+)</name>
        <dbReference type="ChEBI" id="CHEBI:29105"/>
        <label>1</label>
    </ligand>
</feature>
<accession>A0A914C4M2</accession>
<dbReference type="Gene3D" id="3.60.21.10">
    <property type="match status" value="1"/>
</dbReference>
<dbReference type="InterPro" id="IPR041805">
    <property type="entry name" value="ASMase/PPN1_MPP"/>
</dbReference>
<evidence type="ECO:0000256" key="1">
    <source>
        <dbReference type="ARBA" id="ARBA00004613"/>
    </source>
</evidence>
<keyword evidence="14" id="KW-1185">Reference proteome</keyword>
<evidence type="ECO:0000256" key="9">
    <source>
        <dbReference type="PIRNR" id="PIRNR000948"/>
    </source>
</evidence>
<evidence type="ECO:0000313" key="14">
    <source>
        <dbReference type="Proteomes" id="UP000887540"/>
    </source>
</evidence>
<evidence type="ECO:0000256" key="6">
    <source>
        <dbReference type="ARBA" id="ARBA00022801"/>
    </source>
</evidence>
<comment type="subcellular location">
    <subcellularLocation>
        <location evidence="1">Secreted</location>
    </subcellularLocation>
</comment>
<name>A0A914C4M2_9BILA</name>
<dbReference type="SUPFAM" id="SSF56300">
    <property type="entry name" value="Metallo-dependent phosphatases"/>
    <property type="match status" value="1"/>
</dbReference>
<keyword evidence="6 9" id="KW-0378">Hydrolase</keyword>
<protein>
    <recommendedName>
        <fullName evidence="9">Sphingomyelin phosphodiesterase</fullName>
        <ecNumber evidence="9">3.1.4.12</ecNumber>
    </recommendedName>
</protein>
<evidence type="ECO:0000256" key="11">
    <source>
        <dbReference type="PIRSR" id="PIRSR000948-2"/>
    </source>
</evidence>
<comment type="cofactor">
    <cofactor evidence="10">
        <name>Zn(2+)</name>
        <dbReference type="ChEBI" id="CHEBI:29105"/>
    </cofactor>
    <text evidence="10">Binds 2 Zn(2+) ions per subunit.</text>
</comment>
<comment type="function">
    <text evidence="9">Converts sphingomyelin to ceramide.</text>
</comment>
<keyword evidence="9" id="KW-0326">Glycosidase</keyword>
<keyword evidence="3" id="KW-0964">Secreted</keyword>